<sequence>MHKWGKIIASLVVFVAIVSLPFLYNIRKSGKGPVINLNTPAIQKLAVKQCVEPAEWMKANHMILLNQWRDEAVRKGKRVYINSQGKSFENNLQTCLNCHYDPALKTSDQFCVSCHDHTAVNPNCWICHILPKGAT</sequence>
<dbReference type="SUPFAM" id="SSF48695">
    <property type="entry name" value="Multiheme cytochromes"/>
    <property type="match status" value="1"/>
</dbReference>
<dbReference type="KEGG" id="dai:Desaci_3905"/>
<dbReference type="InterPro" id="IPR047668">
    <property type="entry name" value="DsrJ"/>
</dbReference>
<evidence type="ECO:0000256" key="1">
    <source>
        <dbReference type="SAM" id="Phobius"/>
    </source>
</evidence>
<dbReference type="NCBIfam" id="NF038038">
    <property type="entry name" value="cytoc_DsrJ"/>
    <property type="match status" value="1"/>
</dbReference>
<feature type="transmembrane region" description="Helical" evidence="1">
    <location>
        <begin position="7"/>
        <end position="24"/>
    </location>
</feature>
<dbReference type="STRING" id="646529.Desaci_3905"/>
<keyword evidence="1" id="KW-0472">Membrane</keyword>
<dbReference type="Proteomes" id="UP000002892">
    <property type="component" value="Chromosome"/>
</dbReference>
<keyword evidence="1" id="KW-0812">Transmembrane</keyword>
<name>I4DAF7_DESAJ</name>
<dbReference type="InterPro" id="IPR036280">
    <property type="entry name" value="Multihaem_cyt_sf"/>
</dbReference>
<dbReference type="eggNOG" id="ENOG503310G">
    <property type="taxonomic scope" value="Bacteria"/>
</dbReference>
<reference evidence="2 3" key="1">
    <citation type="journal article" date="2012" name="J. Bacteriol.">
        <title>Complete genome sequences of Desulfosporosinus orientis DSM765T, Desulfosporosinus youngiae DSM17734T, Desulfosporosinus meridiei DSM13257T, and Desulfosporosinus acidiphilus DSM22704T.</title>
        <authorList>
            <person name="Pester M."/>
            <person name="Brambilla E."/>
            <person name="Alazard D."/>
            <person name="Rattei T."/>
            <person name="Weinmaier T."/>
            <person name="Han J."/>
            <person name="Lucas S."/>
            <person name="Lapidus A."/>
            <person name="Cheng J.F."/>
            <person name="Goodwin L."/>
            <person name="Pitluck S."/>
            <person name="Peters L."/>
            <person name="Ovchinnikova G."/>
            <person name="Teshima H."/>
            <person name="Detter J.C."/>
            <person name="Han C.S."/>
            <person name="Tapia R."/>
            <person name="Land M.L."/>
            <person name="Hauser L."/>
            <person name="Kyrpides N.C."/>
            <person name="Ivanova N.N."/>
            <person name="Pagani I."/>
            <person name="Huntmann M."/>
            <person name="Wei C.L."/>
            <person name="Davenport K.W."/>
            <person name="Daligault H."/>
            <person name="Chain P.S."/>
            <person name="Chen A."/>
            <person name="Mavromatis K."/>
            <person name="Markowitz V."/>
            <person name="Szeto E."/>
            <person name="Mikhailova N."/>
            <person name="Pati A."/>
            <person name="Wagner M."/>
            <person name="Woyke T."/>
            <person name="Ollivier B."/>
            <person name="Klenk H.P."/>
            <person name="Spring S."/>
            <person name="Loy A."/>
        </authorList>
    </citation>
    <scope>NUCLEOTIDE SEQUENCE [LARGE SCALE GENOMIC DNA]</scope>
    <source>
        <strain evidence="3">DSM 22704 / JCM 16185 / SJ4</strain>
    </source>
</reference>
<dbReference type="EMBL" id="CP003639">
    <property type="protein sequence ID" value="AFM42781.1"/>
    <property type="molecule type" value="Genomic_DNA"/>
</dbReference>
<gene>
    <name evidence="2" type="ordered locus">Desaci_3905</name>
</gene>
<dbReference type="RefSeq" id="WP_014828768.1">
    <property type="nucleotide sequence ID" value="NC_018068.1"/>
</dbReference>
<organism evidence="2 3">
    <name type="scientific">Desulfosporosinus acidiphilus (strain DSM 22704 / JCM 16185 / SJ4)</name>
    <dbReference type="NCBI Taxonomy" id="646529"/>
    <lineage>
        <taxon>Bacteria</taxon>
        <taxon>Bacillati</taxon>
        <taxon>Bacillota</taxon>
        <taxon>Clostridia</taxon>
        <taxon>Eubacteriales</taxon>
        <taxon>Desulfitobacteriaceae</taxon>
        <taxon>Desulfosporosinus</taxon>
    </lineage>
</organism>
<proteinExistence type="predicted"/>
<accession>I4DAF7</accession>
<protein>
    <submittedName>
        <fullName evidence="2">Putative sulfite reductase-associated electron transfer protein DsrJ</fullName>
    </submittedName>
</protein>
<evidence type="ECO:0000313" key="2">
    <source>
        <dbReference type="EMBL" id="AFM42781.1"/>
    </source>
</evidence>
<evidence type="ECO:0000313" key="3">
    <source>
        <dbReference type="Proteomes" id="UP000002892"/>
    </source>
</evidence>
<keyword evidence="1" id="KW-1133">Transmembrane helix</keyword>
<dbReference type="HOGENOM" id="CLU_130444_0_0_9"/>
<keyword evidence="3" id="KW-1185">Reference proteome</keyword>
<dbReference type="AlphaFoldDB" id="I4DAF7"/>
<dbReference type="OrthoDB" id="9790557at2"/>